<sequence>MQSTCLPGMRCADEEERTHQQGHGPLALPGRFLRSEYDPGRPRADVARRHEFAAFIGWITGKDNQGAGSMSARTFRRRTLWCWNVAPTMPVTGVVDRYLMLDGTYFNGWCVLVAYNGAYVTGWQWCDRKKRASWDALICRLPAPDIAVIDGNGPLASAIQAHWPETARQRCYFHIRQAAHKHLTRKPKLKAGQELLALIKALGRVSTTVEASAWTSAYSQWWSRWDEFAGHRTHARDGAVRPSHVKPGQKWWYTHLRLRRARKLIDDLIRHDELFTWLSQAVEDEVLPRTTNPLEGGINAGIKDVLRVHRGLREDHARRAVDWYLYQRTEHPAEPWDHVRPEHWQPVSRTSTPVEDDPLGPATYDTGFSWEDGNGIQQGWGGGRR</sequence>
<dbReference type="EMBL" id="BMXK01000006">
    <property type="protein sequence ID" value="GHD06598.1"/>
    <property type="molecule type" value="Genomic_DNA"/>
</dbReference>
<reference evidence="3" key="1">
    <citation type="journal article" date="2019" name="Int. J. Syst. Evol. Microbiol.">
        <title>The Global Catalogue of Microorganisms (GCM) 10K type strain sequencing project: providing services to taxonomists for standard genome sequencing and annotation.</title>
        <authorList>
            <consortium name="The Broad Institute Genomics Platform"/>
            <consortium name="The Broad Institute Genome Sequencing Center for Infectious Disease"/>
            <person name="Wu L."/>
            <person name="Ma J."/>
        </authorList>
    </citation>
    <scope>NUCLEOTIDE SEQUENCE [LARGE SCALE GENOMIC DNA]</scope>
    <source>
        <strain evidence="3">KCTC 19466</strain>
    </source>
</reference>
<evidence type="ECO:0008006" key="4">
    <source>
        <dbReference type="Google" id="ProtNLM"/>
    </source>
</evidence>
<comment type="caution">
    <text evidence="2">The sequence shown here is derived from an EMBL/GenBank/DDBJ whole genome shotgun (WGS) entry which is preliminary data.</text>
</comment>
<keyword evidence="3" id="KW-1185">Reference proteome</keyword>
<dbReference type="InterPro" id="IPR048004">
    <property type="entry name" value="IS1249_transpos"/>
</dbReference>
<accession>A0ABQ3GIH8</accession>
<gene>
    <name evidence="2" type="ORF">GCM10008096_16760</name>
</gene>
<feature type="region of interest" description="Disordered" evidence="1">
    <location>
        <begin position="363"/>
        <end position="385"/>
    </location>
</feature>
<evidence type="ECO:0000313" key="2">
    <source>
        <dbReference type="EMBL" id="GHD06598.1"/>
    </source>
</evidence>
<evidence type="ECO:0000313" key="3">
    <source>
        <dbReference type="Proteomes" id="UP000642819"/>
    </source>
</evidence>
<dbReference type="Proteomes" id="UP000642819">
    <property type="component" value="Unassembled WGS sequence"/>
</dbReference>
<protein>
    <recommendedName>
        <fullName evidence="4">MULE transposase domain-containing protein</fullName>
    </recommendedName>
</protein>
<proteinExistence type="predicted"/>
<feature type="compositionally biased region" description="Gly residues" evidence="1">
    <location>
        <begin position="376"/>
        <end position="385"/>
    </location>
</feature>
<name>A0ABQ3GIH8_9MICC</name>
<evidence type="ECO:0000256" key="1">
    <source>
        <dbReference type="SAM" id="MobiDB-lite"/>
    </source>
</evidence>
<organism evidence="2 3">
    <name type="scientific">Zhihengliuella salsuginis</name>
    <dbReference type="NCBI Taxonomy" id="578222"/>
    <lineage>
        <taxon>Bacteria</taxon>
        <taxon>Bacillati</taxon>
        <taxon>Actinomycetota</taxon>
        <taxon>Actinomycetes</taxon>
        <taxon>Micrococcales</taxon>
        <taxon>Micrococcaceae</taxon>
        <taxon>Zhihengliuella</taxon>
    </lineage>
</organism>
<dbReference type="NCBIfam" id="NF033544">
    <property type="entry name" value="transpos_IS1249"/>
    <property type="match status" value="1"/>
</dbReference>